<dbReference type="AlphaFoldDB" id="A0AA94KS09"/>
<dbReference type="RefSeq" id="WP_064562603.1">
    <property type="nucleotide sequence ID" value="NZ_CP014007.2"/>
</dbReference>
<dbReference type="NCBIfam" id="NF009466">
    <property type="entry name" value="PRK12826.1-2"/>
    <property type="match status" value="1"/>
</dbReference>
<name>A0AA94KS09_9ENTR</name>
<reference evidence="5 7" key="2">
    <citation type="submission" date="2021-03" db="EMBL/GenBank/DDBJ databases">
        <authorList>
            <person name="Li Y."/>
            <person name="Li S."/>
            <person name="Chen M."/>
            <person name="Peng G."/>
            <person name="Tan Z."/>
            <person name="An Q."/>
        </authorList>
    </citation>
    <scope>NUCLEOTIDE SEQUENCE [LARGE SCALE GENOMIC DNA]</scope>
    <source>
        <strain evidence="5 7">Ola 51</strain>
    </source>
</reference>
<dbReference type="InterPro" id="IPR036291">
    <property type="entry name" value="NAD(P)-bd_dom_sf"/>
</dbReference>
<dbReference type="GO" id="GO:0032787">
    <property type="term" value="P:monocarboxylic acid metabolic process"/>
    <property type="evidence" value="ECO:0007669"/>
    <property type="project" value="UniProtKB-ARBA"/>
</dbReference>
<comment type="similarity">
    <text evidence="1 3">Belongs to the short-chain dehydrogenases/reductases (SDR) family.</text>
</comment>
<dbReference type="PANTHER" id="PTHR42879">
    <property type="entry name" value="3-OXOACYL-(ACYL-CARRIER-PROTEIN) REDUCTASE"/>
    <property type="match status" value="1"/>
</dbReference>
<dbReference type="GO" id="GO:0018454">
    <property type="term" value="F:acetoacetyl-CoA reductase activity"/>
    <property type="evidence" value="ECO:0007669"/>
    <property type="project" value="UniProtKB-EC"/>
</dbReference>
<evidence type="ECO:0000256" key="1">
    <source>
        <dbReference type="ARBA" id="ARBA00006484"/>
    </source>
</evidence>
<proteinExistence type="inferred from homology"/>
<dbReference type="Pfam" id="PF00106">
    <property type="entry name" value="adh_short"/>
    <property type="match status" value="1"/>
</dbReference>
<evidence type="ECO:0000313" key="5">
    <source>
        <dbReference type="EMBL" id="ANI80639.1"/>
    </source>
</evidence>
<evidence type="ECO:0000313" key="8">
    <source>
        <dbReference type="Proteomes" id="UP000182314"/>
    </source>
</evidence>
<dbReference type="Proteomes" id="UP000182314">
    <property type="component" value="Unassembled WGS sequence"/>
</dbReference>
<dbReference type="PRINTS" id="PR00080">
    <property type="entry name" value="SDRFAMILY"/>
</dbReference>
<dbReference type="InterPro" id="IPR020904">
    <property type="entry name" value="Sc_DH/Rdtase_CS"/>
</dbReference>
<dbReference type="InterPro" id="IPR050259">
    <property type="entry name" value="SDR"/>
</dbReference>
<dbReference type="CDD" id="cd05333">
    <property type="entry name" value="BKR_SDR_c"/>
    <property type="match status" value="1"/>
</dbReference>
<evidence type="ECO:0000256" key="3">
    <source>
        <dbReference type="RuleBase" id="RU000363"/>
    </source>
</evidence>
<dbReference type="KEGG" id="kor:AWR26_00195"/>
<gene>
    <name evidence="5" type="primary">phbB</name>
    <name evidence="5" type="ORF">AWR26_00195</name>
    <name evidence="6" type="ORF">SAMN05216286_4505</name>
</gene>
<dbReference type="InterPro" id="IPR057326">
    <property type="entry name" value="KR_dom"/>
</dbReference>
<evidence type="ECO:0000313" key="7">
    <source>
        <dbReference type="Proteomes" id="UP000078227"/>
    </source>
</evidence>
<evidence type="ECO:0000256" key="2">
    <source>
        <dbReference type="ARBA" id="ARBA00023002"/>
    </source>
</evidence>
<dbReference type="EMBL" id="FOKO01000006">
    <property type="protein sequence ID" value="SFD16596.1"/>
    <property type="molecule type" value="Genomic_DNA"/>
</dbReference>
<dbReference type="GO" id="GO:0042619">
    <property type="term" value="P:poly-hydroxybutyrate biosynthetic process"/>
    <property type="evidence" value="ECO:0007669"/>
    <property type="project" value="InterPro"/>
</dbReference>
<evidence type="ECO:0000313" key="6">
    <source>
        <dbReference type="EMBL" id="SFD16596.1"/>
    </source>
</evidence>
<dbReference type="NCBIfam" id="TIGR01829">
    <property type="entry name" value="AcAcCoA_reduct"/>
    <property type="match status" value="1"/>
</dbReference>
<evidence type="ECO:0000259" key="4">
    <source>
        <dbReference type="SMART" id="SM00822"/>
    </source>
</evidence>
<accession>A0AA94KS09</accession>
<feature type="domain" description="Ketoreductase" evidence="4">
    <location>
        <begin position="4"/>
        <end position="184"/>
    </location>
</feature>
<dbReference type="PRINTS" id="PR00081">
    <property type="entry name" value="GDHRDH"/>
</dbReference>
<dbReference type="FunFam" id="3.40.50.720:FF:000173">
    <property type="entry name" value="3-oxoacyl-[acyl-carrier protein] reductase"/>
    <property type="match status" value="1"/>
</dbReference>
<dbReference type="InterPro" id="IPR002347">
    <property type="entry name" value="SDR_fam"/>
</dbReference>
<dbReference type="Gene3D" id="3.40.50.720">
    <property type="entry name" value="NAD(P)-binding Rossmann-like Domain"/>
    <property type="match status" value="1"/>
</dbReference>
<sequence length="246" mass="26828">MEEKVALVTGGIRGIGEKISLRFLKEGYRVVAFDNDAGRLNDWAETQKAAGFEKIDTVVCDVSDYEQCQAAVASVLNKYDHIDALVNNAGITRDATFKKMDKSQWDAVIQVNLNSMFNMTKPVIENMLTNQRGRIINMSSINGQKGQFGQANYSAAKAGVHGFTKALAQEVARKNITVNTISPGYINTEMMQAIPDDVLENIKAQIPVGRLGEADEIAELVLYLCGDKSGYITGSNIAINGGQHMC</sequence>
<dbReference type="PANTHER" id="PTHR42879:SF2">
    <property type="entry name" value="3-OXOACYL-[ACYL-CARRIER-PROTEIN] REDUCTASE FABG"/>
    <property type="match status" value="1"/>
</dbReference>
<reference evidence="6 8" key="1">
    <citation type="submission" date="2016-10" db="EMBL/GenBank/DDBJ databases">
        <authorList>
            <person name="Varghese N."/>
            <person name="Submissions S."/>
        </authorList>
    </citation>
    <scope>NUCLEOTIDE SEQUENCE [LARGE SCALE GENOMIC DNA]</scope>
    <source>
        <strain evidence="6 8">CGMCC 1.7012</strain>
    </source>
</reference>
<dbReference type="InterPro" id="IPR011283">
    <property type="entry name" value="Acetoacetyl-CoA_reductase"/>
</dbReference>
<dbReference type="SUPFAM" id="SSF51735">
    <property type="entry name" value="NAD(P)-binding Rossmann-fold domains"/>
    <property type="match status" value="1"/>
</dbReference>
<dbReference type="NCBIfam" id="NF009464">
    <property type="entry name" value="PRK12824.1"/>
    <property type="match status" value="1"/>
</dbReference>
<organism evidence="6 8">
    <name type="scientific">Kosakonia oryzae</name>
    <dbReference type="NCBI Taxonomy" id="497725"/>
    <lineage>
        <taxon>Bacteria</taxon>
        <taxon>Pseudomonadati</taxon>
        <taxon>Pseudomonadota</taxon>
        <taxon>Gammaproteobacteria</taxon>
        <taxon>Enterobacterales</taxon>
        <taxon>Enterobacteriaceae</taxon>
        <taxon>Kosakonia</taxon>
    </lineage>
</organism>
<dbReference type="EC" id="1.1.1.36" evidence="5"/>
<protein>
    <submittedName>
        <fullName evidence="6">Acetoacetyl-CoA reductase</fullName>
        <ecNumber evidence="5">1.1.1.36</ecNumber>
    </submittedName>
</protein>
<keyword evidence="2 5" id="KW-0560">Oxidoreductase</keyword>
<dbReference type="EMBL" id="CP014007">
    <property type="protein sequence ID" value="ANI80639.1"/>
    <property type="molecule type" value="Genomic_DNA"/>
</dbReference>
<dbReference type="SMART" id="SM00822">
    <property type="entry name" value="PKS_KR"/>
    <property type="match status" value="1"/>
</dbReference>
<dbReference type="Proteomes" id="UP000078227">
    <property type="component" value="Chromosome"/>
</dbReference>
<keyword evidence="7" id="KW-1185">Reference proteome</keyword>
<dbReference type="PROSITE" id="PS00061">
    <property type="entry name" value="ADH_SHORT"/>
    <property type="match status" value="1"/>
</dbReference>
<dbReference type="GO" id="GO:0005737">
    <property type="term" value="C:cytoplasm"/>
    <property type="evidence" value="ECO:0007669"/>
    <property type="project" value="InterPro"/>
</dbReference>